<accession>A0A6A5X6P7</accession>
<proteinExistence type="predicted"/>
<feature type="transmembrane region" description="Helical" evidence="5">
    <location>
        <begin position="172"/>
        <end position="190"/>
    </location>
</feature>
<keyword evidence="7" id="KW-1185">Reference proteome</keyword>
<evidence type="ECO:0000313" key="6">
    <source>
        <dbReference type="EMBL" id="KAF2008633.1"/>
    </source>
</evidence>
<keyword evidence="3 5" id="KW-1133">Transmembrane helix</keyword>
<keyword evidence="2 5" id="KW-0812">Transmembrane</keyword>
<organism evidence="6 7">
    <name type="scientific">Aaosphaeria arxii CBS 175.79</name>
    <dbReference type="NCBI Taxonomy" id="1450172"/>
    <lineage>
        <taxon>Eukaryota</taxon>
        <taxon>Fungi</taxon>
        <taxon>Dikarya</taxon>
        <taxon>Ascomycota</taxon>
        <taxon>Pezizomycotina</taxon>
        <taxon>Dothideomycetes</taxon>
        <taxon>Pleosporomycetidae</taxon>
        <taxon>Pleosporales</taxon>
        <taxon>Pleosporales incertae sedis</taxon>
        <taxon>Aaosphaeria</taxon>
    </lineage>
</organism>
<evidence type="ECO:0008006" key="8">
    <source>
        <dbReference type="Google" id="ProtNLM"/>
    </source>
</evidence>
<evidence type="ECO:0000256" key="3">
    <source>
        <dbReference type="ARBA" id="ARBA00022989"/>
    </source>
</evidence>
<sequence>MYHFRKAKREGIFRAPLESGRSFLQSLINYVHQFDLVRLLLLAAGFALLLLPFNMYTMQAKGWGSLMMIYFLVFGVVSIATFVVWETSFARVSLTSWALLRDRTIIGCCMVGFSLFASTQCRQPFFSSYLQVVNDLNVTNASYDLQSGTVVQIIGNIVKGVVISFSGRYKPISLFLAMALIVLGTGLLMHCREPTRYVGYIAMCNIFVNFGFGILMLTVEIGILAATSAQQYFAITIALLNLFCYIGQAVGYTNSSAI</sequence>
<dbReference type="InterPro" id="IPR036259">
    <property type="entry name" value="MFS_trans_sf"/>
</dbReference>
<dbReference type="GO" id="GO:0022857">
    <property type="term" value="F:transmembrane transporter activity"/>
    <property type="evidence" value="ECO:0007669"/>
    <property type="project" value="TreeGrafter"/>
</dbReference>
<feature type="transmembrane region" description="Helical" evidence="5">
    <location>
        <begin position="62"/>
        <end position="85"/>
    </location>
</feature>
<dbReference type="SUPFAM" id="SSF103473">
    <property type="entry name" value="MFS general substrate transporter"/>
    <property type="match status" value="1"/>
</dbReference>
<feature type="transmembrane region" description="Helical" evidence="5">
    <location>
        <begin position="36"/>
        <end position="56"/>
    </location>
</feature>
<feature type="transmembrane region" description="Helical" evidence="5">
    <location>
        <begin position="105"/>
        <end position="125"/>
    </location>
</feature>
<protein>
    <recommendedName>
        <fullName evidence="8">MFS general substrate transporter</fullName>
    </recommendedName>
</protein>
<evidence type="ECO:0000256" key="2">
    <source>
        <dbReference type="ARBA" id="ARBA00022692"/>
    </source>
</evidence>
<reference evidence="6" key="1">
    <citation type="journal article" date="2020" name="Stud. Mycol.">
        <title>101 Dothideomycetes genomes: a test case for predicting lifestyles and emergence of pathogens.</title>
        <authorList>
            <person name="Haridas S."/>
            <person name="Albert R."/>
            <person name="Binder M."/>
            <person name="Bloem J."/>
            <person name="Labutti K."/>
            <person name="Salamov A."/>
            <person name="Andreopoulos B."/>
            <person name="Baker S."/>
            <person name="Barry K."/>
            <person name="Bills G."/>
            <person name="Bluhm B."/>
            <person name="Cannon C."/>
            <person name="Castanera R."/>
            <person name="Culley D."/>
            <person name="Daum C."/>
            <person name="Ezra D."/>
            <person name="Gonzalez J."/>
            <person name="Henrissat B."/>
            <person name="Kuo A."/>
            <person name="Liang C."/>
            <person name="Lipzen A."/>
            <person name="Lutzoni F."/>
            <person name="Magnuson J."/>
            <person name="Mondo S."/>
            <person name="Nolan M."/>
            <person name="Ohm R."/>
            <person name="Pangilinan J."/>
            <person name="Park H.-J."/>
            <person name="Ramirez L."/>
            <person name="Alfaro M."/>
            <person name="Sun H."/>
            <person name="Tritt A."/>
            <person name="Yoshinaga Y."/>
            <person name="Zwiers L.-H."/>
            <person name="Turgeon B."/>
            <person name="Goodwin S."/>
            <person name="Spatafora J."/>
            <person name="Crous P."/>
            <person name="Grigoriev I."/>
        </authorList>
    </citation>
    <scope>NUCLEOTIDE SEQUENCE</scope>
    <source>
        <strain evidence="6">CBS 175.79</strain>
    </source>
</reference>
<feature type="transmembrane region" description="Helical" evidence="5">
    <location>
        <begin position="197"/>
        <end position="226"/>
    </location>
</feature>
<evidence type="ECO:0000256" key="4">
    <source>
        <dbReference type="ARBA" id="ARBA00023136"/>
    </source>
</evidence>
<dbReference type="GO" id="GO:0005886">
    <property type="term" value="C:plasma membrane"/>
    <property type="evidence" value="ECO:0007669"/>
    <property type="project" value="TreeGrafter"/>
</dbReference>
<gene>
    <name evidence="6" type="ORF">BU24DRAFT_456162</name>
</gene>
<evidence type="ECO:0000313" key="7">
    <source>
        <dbReference type="Proteomes" id="UP000799778"/>
    </source>
</evidence>
<keyword evidence="4 5" id="KW-0472">Membrane</keyword>
<dbReference type="RefSeq" id="XP_033376972.1">
    <property type="nucleotide sequence ID" value="XM_033531422.1"/>
</dbReference>
<comment type="subcellular location">
    <subcellularLocation>
        <location evidence="1">Membrane</location>
        <topology evidence="1">Multi-pass membrane protein</topology>
    </subcellularLocation>
</comment>
<dbReference type="Proteomes" id="UP000799778">
    <property type="component" value="Unassembled WGS sequence"/>
</dbReference>
<dbReference type="OrthoDB" id="4078873at2759"/>
<evidence type="ECO:0000256" key="5">
    <source>
        <dbReference type="SAM" id="Phobius"/>
    </source>
</evidence>
<name>A0A6A5X6P7_9PLEO</name>
<dbReference type="AlphaFoldDB" id="A0A6A5X6P7"/>
<dbReference type="GeneID" id="54288819"/>
<evidence type="ECO:0000256" key="1">
    <source>
        <dbReference type="ARBA" id="ARBA00004141"/>
    </source>
</evidence>
<dbReference type="PANTHER" id="PTHR23501:SF107">
    <property type="entry name" value="TRANSPORTER, PUTATIVE (AFU_ORTHOLOGUE AFUA_7G04730)-RELATED"/>
    <property type="match status" value="1"/>
</dbReference>
<dbReference type="PANTHER" id="PTHR23501">
    <property type="entry name" value="MAJOR FACILITATOR SUPERFAMILY"/>
    <property type="match status" value="1"/>
</dbReference>
<dbReference type="EMBL" id="ML978082">
    <property type="protein sequence ID" value="KAF2008633.1"/>
    <property type="molecule type" value="Genomic_DNA"/>
</dbReference>
<feature type="transmembrane region" description="Helical" evidence="5">
    <location>
        <begin position="232"/>
        <end position="252"/>
    </location>
</feature>
<dbReference type="Gene3D" id="1.20.1250.20">
    <property type="entry name" value="MFS general substrate transporter like domains"/>
    <property type="match status" value="1"/>
</dbReference>